<organism evidence="1 2">
    <name type="scientific">Gulo gulo</name>
    <name type="common">Wolverine</name>
    <name type="synonym">Gluton</name>
    <dbReference type="NCBI Taxonomy" id="48420"/>
    <lineage>
        <taxon>Eukaryota</taxon>
        <taxon>Metazoa</taxon>
        <taxon>Chordata</taxon>
        <taxon>Craniata</taxon>
        <taxon>Vertebrata</taxon>
        <taxon>Euteleostomi</taxon>
        <taxon>Mammalia</taxon>
        <taxon>Eutheria</taxon>
        <taxon>Laurasiatheria</taxon>
        <taxon>Carnivora</taxon>
        <taxon>Caniformia</taxon>
        <taxon>Musteloidea</taxon>
        <taxon>Mustelidae</taxon>
        <taxon>Guloninae</taxon>
        <taxon>Gulo</taxon>
    </lineage>
</organism>
<gene>
    <name evidence="1" type="ORF">BN2614_LOCUS2</name>
</gene>
<dbReference type="AlphaFoldDB" id="A0A9X9M877"/>
<evidence type="ECO:0000313" key="2">
    <source>
        <dbReference type="Proteomes" id="UP000269945"/>
    </source>
</evidence>
<proteinExistence type="predicted"/>
<name>A0A9X9M877_GULGU</name>
<reference evidence="1 2" key="1">
    <citation type="submission" date="2018-10" db="EMBL/GenBank/DDBJ databases">
        <authorList>
            <person name="Ekblom R."/>
            <person name="Jareborg N."/>
        </authorList>
    </citation>
    <scope>NUCLEOTIDE SEQUENCE [LARGE SCALE GENOMIC DNA]</scope>
    <source>
        <tissue evidence="1">Muscle</tissue>
    </source>
</reference>
<protein>
    <submittedName>
        <fullName evidence="1">Uncharacterized protein</fullName>
    </submittedName>
</protein>
<dbReference type="EMBL" id="CYRY02044279">
    <property type="protein sequence ID" value="VCX39148.1"/>
    <property type="molecule type" value="Genomic_DNA"/>
</dbReference>
<keyword evidence="2" id="KW-1185">Reference proteome</keyword>
<comment type="caution">
    <text evidence="1">The sequence shown here is derived from an EMBL/GenBank/DDBJ whole genome shotgun (WGS) entry which is preliminary data.</text>
</comment>
<accession>A0A9X9M877</accession>
<feature type="non-terminal residue" evidence="1">
    <location>
        <position position="1"/>
    </location>
</feature>
<dbReference type="Proteomes" id="UP000269945">
    <property type="component" value="Unassembled WGS sequence"/>
</dbReference>
<evidence type="ECO:0000313" key="1">
    <source>
        <dbReference type="EMBL" id="VCX39148.1"/>
    </source>
</evidence>
<sequence length="62" mass="6687">WTQVNQELLVPLPLRLPEISLPLNTALALSDSMYGLSSGLALSSMLAVNSDKSLYRLSGKGR</sequence>